<comment type="caution">
    <text evidence="8">The sequence shown here is derived from an EMBL/GenBank/DDBJ whole genome shotgun (WGS) entry which is preliminary data.</text>
</comment>
<reference evidence="9" key="1">
    <citation type="journal article" date="2019" name="Int. J. Syst. Evol. Microbiol.">
        <title>The Global Catalogue of Microorganisms (GCM) 10K type strain sequencing project: providing services to taxonomists for standard genome sequencing and annotation.</title>
        <authorList>
            <consortium name="The Broad Institute Genomics Platform"/>
            <consortium name="The Broad Institute Genome Sequencing Center for Infectious Disease"/>
            <person name="Wu L."/>
            <person name="Ma J."/>
        </authorList>
    </citation>
    <scope>NUCLEOTIDE SEQUENCE [LARGE SCALE GENOMIC DNA]</scope>
    <source>
        <strain evidence="9">CCUG 49018</strain>
    </source>
</reference>
<dbReference type="PROSITE" id="PS50949">
    <property type="entry name" value="HTH_GNTR"/>
    <property type="match status" value="1"/>
</dbReference>
<accession>A0ABW3VFZ5</accession>
<dbReference type="PANTHER" id="PTHR30055:SF151">
    <property type="entry name" value="TRANSCRIPTIONAL REGULATORY PROTEIN"/>
    <property type="match status" value="1"/>
</dbReference>
<feature type="domain" description="HTH tetR-type" evidence="7">
    <location>
        <begin position="114"/>
        <end position="174"/>
    </location>
</feature>
<protein>
    <submittedName>
        <fullName evidence="8">TetR/AcrR family transcriptional regulator C-terminal domain-containing protein</fullName>
    </submittedName>
</protein>
<evidence type="ECO:0000259" key="7">
    <source>
        <dbReference type="PROSITE" id="PS50977"/>
    </source>
</evidence>
<evidence type="ECO:0000256" key="4">
    <source>
        <dbReference type="ARBA" id="ARBA00023163"/>
    </source>
</evidence>
<evidence type="ECO:0000256" key="3">
    <source>
        <dbReference type="ARBA" id="ARBA00023125"/>
    </source>
</evidence>
<dbReference type="PRINTS" id="PR00400">
    <property type="entry name" value="TETREPRESSOR"/>
</dbReference>
<proteinExistence type="predicted"/>
<dbReference type="CDD" id="cd07377">
    <property type="entry name" value="WHTH_GntR"/>
    <property type="match status" value="1"/>
</dbReference>
<keyword evidence="3 5" id="KW-0238">DNA-binding</keyword>
<evidence type="ECO:0000313" key="9">
    <source>
        <dbReference type="Proteomes" id="UP001597182"/>
    </source>
</evidence>
<dbReference type="RefSeq" id="WP_346092699.1">
    <property type="nucleotide sequence ID" value="NZ_BAABKS010000058.1"/>
</dbReference>
<name>A0ABW3VFZ5_9PSEU</name>
<feature type="DNA-binding region" description="H-T-H motif" evidence="5">
    <location>
        <begin position="137"/>
        <end position="156"/>
    </location>
</feature>
<dbReference type="EMBL" id="JBHTMB010000105">
    <property type="protein sequence ID" value="MFD1234039.1"/>
    <property type="molecule type" value="Genomic_DNA"/>
</dbReference>
<dbReference type="InterPro" id="IPR009057">
    <property type="entry name" value="Homeodomain-like_sf"/>
</dbReference>
<dbReference type="InterPro" id="IPR001647">
    <property type="entry name" value="HTH_TetR"/>
</dbReference>
<keyword evidence="1" id="KW-0678">Repressor</keyword>
<dbReference type="Pfam" id="PF00440">
    <property type="entry name" value="TetR_N"/>
    <property type="match status" value="1"/>
</dbReference>
<dbReference type="SUPFAM" id="SSF48498">
    <property type="entry name" value="Tetracyclin repressor-like, C-terminal domain"/>
    <property type="match status" value="1"/>
</dbReference>
<keyword evidence="4" id="KW-0804">Transcription</keyword>
<evidence type="ECO:0000256" key="2">
    <source>
        <dbReference type="ARBA" id="ARBA00023015"/>
    </source>
</evidence>
<dbReference type="SUPFAM" id="SSF46689">
    <property type="entry name" value="Homeodomain-like"/>
    <property type="match status" value="1"/>
</dbReference>
<dbReference type="Gene3D" id="1.10.357.10">
    <property type="entry name" value="Tetracycline Repressor, domain 2"/>
    <property type="match status" value="1"/>
</dbReference>
<dbReference type="Gene3D" id="1.10.10.60">
    <property type="entry name" value="Homeodomain-like"/>
    <property type="match status" value="1"/>
</dbReference>
<keyword evidence="9" id="KW-1185">Reference proteome</keyword>
<evidence type="ECO:0000259" key="6">
    <source>
        <dbReference type="PROSITE" id="PS50949"/>
    </source>
</evidence>
<dbReference type="InterPro" id="IPR036388">
    <property type="entry name" value="WH-like_DNA-bd_sf"/>
</dbReference>
<evidence type="ECO:0000313" key="8">
    <source>
        <dbReference type="EMBL" id="MFD1234039.1"/>
    </source>
</evidence>
<keyword evidence="2" id="KW-0805">Transcription regulation</keyword>
<dbReference type="InterPro" id="IPR036271">
    <property type="entry name" value="Tet_transcr_reg_TetR-rel_C_sf"/>
</dbReference>
<dbReference type="InterPro" id="IPR036390">
    <property type="entry name" value="WH_DNA-bd_sf"/>
</dbReference>
<organism evidence="8 9">
    <name type="scientific">Pseudonocardia benzenivorans</name>
    <dbReference type="NCBI Taxonomy" id="228005"/>
    <lineage>
        <taxon>Bacteria</taxon>
        <taxon>Bacillati</taxon>
        <taxon>Actinomycetota</taxon>
        <taxon>Actinomycetes</taxon>
        <taxon>Pseudonocardiales</taxon>
        <taxon>Pseudonocardiaceae</taxon>
        <taxon>Pseudonocardia</taxon>
    </lineage>
</organism>
<dbReference type="PANTHER" id="PTHR30055">
    <property type="entry name" value="HTH-TYPE TRANSCRIPTIONAL REGULATOR RUTR"/>
    <property type="match status" value="1"/>
</dbReference>
<evidence type="ECO:0000256" key="5">
    <source>
        <dbReference type="PROSITE-ProRule" id="PRU00335"/>
    </source>
</evidence>
<dbReference type="InterPro" id="IPR050109">
    <property type="entry name" value="HTH-type_TetR-like_transc_reg"/>
</dbReference>
<dbReference type="Proteomes" id="UP001597182">
    <property type="component" value="Unassembled WGS sequence"/>
</dbReference>
<feature type="domain" description="HTH gntR-type" evidence="6">
    <location>
        <begin position="3"/>
        <end position="71"/>
    </location>
</feature>
<dbReference type="Pfam" id="PF00392">
    <property type="entry name" value="GntR"/>
    <property type="match status" value="1"/>
</dbReference>
<evidence type="ECO:0000256" key="1">
    <source>
        <dbReference type="ARBA" id="ARBA00022491"/>
    </source>
</evidence>
<dbReference type="PROSITE" id="PS50977">
    <property type="entry name" value="HTH_TETR_2"/>
    <property type="match status" value="1"/>
</dbReference>
<dbReference type="SMART" id="SM00345">
    <property type="entry name" value="HTH_GNTR"/>
    <property type="match status" value="1"/>
</dbReference>
<dbReference type="InterPro" id="IPR000524">
    <property type="entry name" value="Tscrpt_reg_HTH_GntR"/>
</dbReference>
<gene>
    <name evidence="8" type="ORF">ACFQ34_12160</name>
</gene>
<sequence>MTASASERIAATLRERIRSGELPPGARVPSTREIVRRHGVAMATATKVLTTLRREGLVDTRPGVGTVVAGTGVVDTAAAGTAAVGTAAVDTVITGAATPTARPPSHATRASDGTLDRATLVAAAVAIADAEGLSGLSMRRVAAALGVATMSLYRHVADKDDLVLQMLDSALGEMTVPTTRPRDLRAGLETGARLIWRTFRRHPWVAPAISLTRPQPIANGLRYAEWLLGILDEHGVDAATAFSTHLMLFNLARGIAINLEPEREAQAETGMDNEEWMDANEGALRAILSPGAHPRFERVLESGYDLDLDALFEFGLQCVLDGLVPALEP</sequence>
<dbReference type="Gene3D" id="1.10.10.10">
    <property type="entry name" value="Winged helix-like DNA-binding domain superfamily/Winged helix DNA-binding domain"/>
    <property type="match status" value="1"/>
</dbReference>
<dbReference type="Pfam" id="PF02909">
    <property type="entry name" value="TetR_C_1"/>
    <property type="match status" value="1"/>
</dbReference>
<dbReference type="InterPro" id="IPR004111">
    <property type="entry name" value="Repressor_TetR_C"/>
</dbReference>
<dbReference type="SUPFAM" id="SSF46785">
    <property type="entry name" value="Winged helix' DNA-binding domain"/>
    <property type="match status" value="1"/>
</dbReference>
<dbReference type="InterPro" id="IPR003012">
    <property type="entry name" value="Tet_transcr_reg_TetR"/>
</dbReference>